<proteinExistence type="predicted"/>
<dbReference type="GO" id="GO:0016791">
    <property type="term" value="F:phosphatase activity"/>
    <property type="evidence" value="ECO:0007669"/>
    <property type="project" value="TreeGrafter"/>
</dbReference>
<dbReference type="PANTHER" id="PTHR48100:SF59">
    <property type="entry name" value="ADENOSYLCOBALAMIN_ALPHA-RIBAZOLE PHOSPHATASE"/>
    <property type="match status" value="1"/>
</dbReference>
<dbReference type="GO" id="GO:0005737">
    <property type="term" value="C:cytoplasm"/>
    <property type="evidence" value="ECO:0007669"/>
    <property type="project" value="TreeGrafter"/>
</dbReference>
<protein>
    <submittedName>
        <fullName evidence="2">Phosphoglycerate mutase</fullName>
    </submittedName>
</protein>
<comment type="caution">
    <text evidence="2">The sequence shown here is derived from an EMBL/GenBank/DDBJ whole genome shotgun (WGS) entry which is preliminary data.</text>
</comment>
<dbReference type="InterPro" id="IPR050275">
    <property type="entry name" value="PGM_Phosphatase"/>
</dbReference>
<dbReference type="AlphaFoldDB" id="A0A5J4KI23"/>
<dbReference type="SUPFAM" id="SSF53254">
    <property type="entry name" value="Phosphoglycerate mutase-like"/>
    <property type="match status" value="1"/>
</dbReference>
<dbReference type="CDD" id="cd07067">
    <property type="entry name" value="HP_PGM_like"/>
    <property type="match status" value="1"/>
</dbReference>
<feature type="region of interest" description="Disordered" evidence="1">
    <location>
        <begin position="220"/>
        <end position="244"/>
    </location>
</feature>
<name>A0A5J4KI23_9CHLR</name>
<dbReference type="InterPro" id="IPR029033">
    <property type="entry name" value="His_PPase_superfam"/>
</dbReference>
<dbReference type="Pfam" id="PF00300">
    <property type="entry name" value="His_Phos_1"/>
    <property type="match status" value="1"/>
</dbReference>
<dbReference type="Gene3D" id="3.40.50.1240">
    <property type="entry name" value="Phosphoglycerate mutase-like"/>
    <property type="match status" value="1"/>
</dbReference>
<reference evidence="2 3" key="1">
    <citation type="submission" date="2019-10" db="EMBL/GenBank/DDBJ databases">
        <title>Dictyobacter vulcani sp. nov., within the class Ktedonobacteria, isolated from soil of volcanic Mt. Zao.</title>
        <authorList>
            <person name="Zheng Y."/>
            <person name="Wang C.M."/>
            <person name="Sakai Y."/>
            <person name="Abe K."/>
            <person name="Yokota A."/>
            <person name="Yabe S."/>
        </authorList>
    </citation>
    <scope>NUCLEOTIDE SEQUENCE [LARGE SCALE GENOMIC DNA]</scope>
    <source>
        <strain evidence="2 3">W12</strain>
    </source>
</reference>
<evidence type="ECO:0000256" key="1">
    <source>
        <dbReference type="SAM" id="MobiDB-lite"/>
    </source>
</evidence>
<evidence type="ECO:0000313" key="3">
    <source>
        <dbReference type="Proteomes" id="UP000326912"/>
    </source>
</evidence>
<dbReference type="InterPro" id="IPR013078">
    <property type="entry name" value="His_Pase_superF_clade-1"/>
</dbReference>
<evidence type="ECO:0000313" key="2">
    <source>
        <dbReference type="EMBL" id="GER86572.1"/>
    </source>
</evidence>
<accession>A0A5J4KI23</accession>
<gene>
    <name evidence="2" type="ORF">KDW_07340</name>
</gene>
<keyword evidence="3" id="KW-1185">Reference proteome</keyword>
<dbReference type="EMBL" id="BKZW01000001">
    <property type="protein sequence ID" value="GER86572.1"/>
    <property type="molecule type" value="Genomic_DNA"/>
</dbReference>
<dbReference type="SMART" id="SM00855">
    <property type="entry name" value="PGAM"/>
    <property type="match status" value="1"/>
</dbReference>
<dbReference type="Proteomes" id="UP000326912">
    <property type="component" value="Unassembled WGS sequence"/>
</dbReference>
<organism evidence="2 3">
    <name type="scientific">Dictyobacter vulcani</name>
    <dbReference type="NCBI Taxonomy" id="2607529"/>
    <lineage>
        <taxon>Bacteria</taxon>
        <taxon>Bacillati</taxon>
        <taxon>Chloroflexota</taxon>
        <taxon>Ktedonobacteria</taxon>
        <taxon>Ktedonobacterales</taxon>
        <taxon>Dictyobacteraceae</taxon>
        <taxon>Dictyobacter</taxon>
    </lineage>
</organism>
<dbReference type="PANTHER" id="PTHR48100">
    <property type="entry name" value="BROAD-SPECIFICITY PHOSPHATASE YOR283W-RELATED"/>
    <property type="match status" value="1"/>
</dbReference>
<sequence length="244" mass="27588">MITHMYFIRHGEAMSAVDGFVGDGGLSPLGILQAQRLRDRLAATKEIAADILIASTFPRALQTAQIIAPALGLPLQLDDEIQELRPGEAEGLPIEIFWERFGKPNYETMPFRPIAPAGESWAQFMLRVRTALDRIVRVHEGKTIVLVCHGGVIDGSFHSFFHMDEWELPPTRFSTRNTAITHWKKESEGNTRERWQLIKHNDGFHLQDIGTPTRIPWEQLSTQPASDADRPSIPVPTTKYEEEK</sequence>